<organism evidence="1 2">
    <name type="scientific">Clostridium zeae</name>
    <dbReference type="NCBI Taxonomy" id="2759022"/>
    <lineage>
        <taxon>Bacteria</taxon>
        <taxon>Bacillati</taxon>
        <taxon>Bacillota</taxon>
        <taxon>Clostridia</taxon>
        <taxon>Eubacteriales</taxon>
        <taxon>Clostridiaceae</taxon>
        <taxon>Clostridium</taxon>
    </lineage>
</organism>
<evidence type="ECO:0000313" key="1">
    <source>
        <dbReference type="EMBL" id="GFZ32629.1"/>
    </source>
</evidence>
<dbReference type="Proteomes" id="UP000663802">
    <property type="component" value="Unassembled WGS sequence"/>
</dbReference>
<gene>
    <name evidence="1" type="ORF">CSC2_31550</name>
</gene>
<evidence type="ECO:0008006" key="3">
    <source>
        <dbReference type="Google" id="ProtNLM"/>
    </source>
</evidence>
<sequence length="40" mass="4700">MKPSNQYVSFAYMVLNPAAMLKDKERVIKISFSEEIFLFL</sequence>
<proteinExistence type="predicted"/>
<comment type="caution">
    <text evidence="1">The sequence shown here is derived from an EMBL/GenBank/DDBJ whole genome shotgun (WGS) entry which is preliminary data.</text>
</comment>
<keyword evidence="2" id="KW-1185">Reference proteome</keyword>
<evidence type="ECO:0000313" key="2">
    <source>
        <dbReference type="Proteomes" id="UP000663802"/>
    </source>
</evidence>
<accession>A0ABQ1ECT8</accession>
<reference evidence="1 2" key="1">
    <citation type="journal article" date="2021" name="Int. J. Syst. Evol. Microbiol.">
        <title>Clostridium zeae sp. nov., isolated from corn silage.</title>
        <authorList>
            <person name="Kobayashi H."/>
            <person name="Tanizawa Y."/>
            <person name="Yagura M."/>
            <person name="Sakamoto M."/>
            <person name="Ohkuma M."/>
            <person name="Tohno M."/>
        </authorList>
    </citation>
    <scope>NUCLEOTIDE SEQUENCE [LARGE SCALE GENOMIC DNA]</scope>
    <source>
        <strain evidence="1 2">CSC2</strain>
    </source>
</reference>
<protein>
    <recommendedName>
        <fullName evidence="3">Transposase</fullName>
    </recommendedName>
</protein>
<dbReference type="EMBL" id="BMBA01000003">
    <property type="protein sequence ID" value="GFZ32629.1"/>
    <property type="molecule type" value="Genomic_DNA"/>
</dbReference>
<name>A0ABQ1ECT8_9CLOT</name>